<dbReference type="EMBL" id="FNUZ01000002">
    <property type="protein sequence ID" value="SEF90354.1"/>
    <property type="molecule type" value="Genomic_DNA"/>
</dbReference>
<dbReference type="OrthoDB" id="7868545at2"/>
<gene>
    <name evidence="2" type="ORF">SAMN04488045_1168</name>
</gene>
<reference evidence="2 3" key="1">
    <citation type="submission" date="2016-10" db="EMBL/GenBank/DDBJ databases">
        <authorList>
            <person name="de Groot N.N."/>
        </authorList>
    </citation>
    <scope>NUCLEOTIDE SEQUENCE [LARGE SCALE GENOMIC DNA]</scope>
    <source>
        <strain evidence="2 3">DSM 26915</strain>
    </source>
</reference>
<feature type="region of interest" description="Disordered" evidence="1">
    <location>
        <begin position="69"/>
        <end position="121"/>
    </location>
</feature>
<dbReference type="Proteomes" id="UP000236752">
    <property type="component" value="Unassembled WGS sequence"/>
</dbReference>
<evidence type="ECO:0000256" key="1">
    <source>
        <dbReference type="SAM" id="MobiDB-lite"/>
    </source>
</evidence>
<sequence length="121" mass="13638">MVARNMYGVVIWSNADQRKAIIWCEDQGDLAYYTKDCASALDGVTLDPGDLIQFDLRLEQSLRMVDNPQRVESGSHSNLASSLSTENVNQVEPSRVRSKRRTDNIVTFPTKARPERELIPA</sequence>
<evidence type="ECO:0000313" key="2">
    <source>
        <dbReference type="EMBL" id="SEF90354.1"/>
    </source>
</evidence>
<proteinExistence type="predicted"/>
<name>A0A1H5VSZ3_9RHOB</name>
<accession>A0A1H5VSZ3</accession>
<protein>
    <recommendedName>
        <fullName evidence="4">Cold shock protein, CspA family</fullName>
    </recommendedName>
</protein>
<evidence type="ECO:0008006" key="4">
    <source>
        <dbReference type="Google" id="ProtNLM"/>
    </source>
</evidence>
<dbReference type="RefSeq" id="WP_146064511.1">
    <property type="nucleotide sequence ID" value="NZ_FNUZ01000002.1"/>
</dbReference>
<evidence type="ECO:0000313" key="3">
    <source>
        <dbReference type="Proteomes" id="UP000236752"/>
    </source>
</evidence>
<feature type="compositionally biased region" description="Basic and acidic residues" evidence="1">
    <location>
        <begin position="112"/>
        <end position="121"/>
    </location>
</feature>
<feature type="compositionally biased region" description="Low complexity" evidence="1">
    <location>
        <begin position="74"/>
        <end position="84"/>
    </location>
</feature>
<dbReference type="AlphaFoldDB" id="A0A1H5VSZ3"/>
<keyword evidence="3" id="KW-1185">Reference proteome</keyword>
<organism evidence="2 3">
    <name type="scientific">Thalassococcus halodurans</name>
    <dbReference type="NCBI Taxonomy" id="373675"/>
    <lineage>
        <taxon>Bacteria</taxon>
        <taxon>Pseudomonadati</taxon>
        <taxon>Pseudomonadota</taxon>
        <taxon>Alphaproteobacteria</taxon>
        <taxon>Rhodobacterales</taxon>
        <taxon>Roseobacteraceae</taxon>
        <taxon>Thalassococcus</taxon>
    </lineage>
</organism>